<sequence>MERSSFYQRGFARPCVRAPADDQVTRDPSPAAAVLSCGAEGLRSASKMQSPSRSAEQWMILHGVGALKD</sequence>
<organism evidence="1 2">
    <name type="scientific">Aldrovandia affinis</name>
    <dbReference type="NCBI Taxonomy" id="143900"/>
    <lineage>
        <taxon>Eukaryota</taxon>
        <taxon>Metazoa</taxon>
        <taxon>Chordata</taxon>
        <taxon>Craniata</taxon>
        <taxon>Vertebrata</taxon>
        <taxon>Euteleostomi</taxon>
        <taxon>Actinopterygii</taxon>
        <taxon>Neopterygii</taxon>
        <taxon>Teleostei</taxon>
        <taxon>Notacanthiformes</taxon>
        <taxon>Halosauridae</taxon>
        <taxon>Aldrovandia</taxon>
    </lineage>
</organism>
<dbReference type="EMBL" id="JAINUG010000071">
    <property type="protein sequence ID" value="KAJ8401321.1"/>
    <property type="molecule type" value="Genomic_DNA"/>
</dbReference>
<gene>
    <name evidence="1" type="ORF">AAFF_G00385520</name>
</gene>
<name>A0AAD7WLE6_9TELE</name>
<reference evidence="1" key="1">
    <citation type="journal article" date="2023" name="Science">
        <title>Genome structures resolve the early diversification of teleost fishes.</title>
        <authorList>
            <person name="Parey E."/>
            <person name="Louis A."/>
            <person name="Montfort J."/>
            <person name="Bouchez O."/>
            <person name="Roques C."/>
            <person name="Iampietro C."/>
            <person name="Lluch J."/>
            <person name="Castinel A."/>
            <person name="Donnadieu C."/>
            <person name="Desvignes T."/>
            <person name="Floi Bucao C."/>
            <person name="Jouanno E."/>
            <person name="Wen M."/>
            <person name="Mejri S."/>
            <person name="Dirks R."/>
            <person name="Jansen H."/>
            <person name="Henkel C."/>
            <person name="Chen W.J."/>
            <person name="Zahm M."/>
            <person name="Cabau C."/>
            <person name="Klopp C."/>
            <person name="Thompson A.W."/>
            <person name="Robinson-Rechavi M."/>
            <person name="Braasch I."/>
            <person name="Lecointre G."/>
            <person name="Bobe J."/>
            <person name="Postlethwait J.H."/>
            <person name="Berthelot C."/>
            <person name="Roest Crollius H."/>
            <person name="Guiguen Y."/>
        </authorList>
    </citation>
    <scope>NUCLEOTIDE SEQUENCE</scope>
    <source>
        <strain evidence="1">NC1722</strain>
    </source>
</reference>
<evidence type="ECO:0000313" key="1">
    <source>
        <dbReference type="EMBL" id="KAJ8401321.1"/>
    </source>
</evidence>
<dbReference type="AlphaFoldDB" id="A0AAD7WLE6"/>
<proteinExistence type="predicted"/>
<comment type="caution">
    <text evidence="1">The sequence shown here is derived from an EMBL/GenBank/DDBJ whole genome shotgun (WGS) entry which is preliminary data.</text>
</comment>
<protein>
    <submittedName>
        <fullName evidence="1">Uncharacterized protein</fullName>
    </submittedName>
</protein>
<dbReference type="Proteomes" id="UP001221898">
    <property type="component" value="Unassembled WGS sequence"/>
</dbReference>
<accession>A0AAD7WLE6</accession>
<evidence type="ECO:0000313" key="2">
    <source>
        <dbReference type="Proteomes" id="UP001221898"/>
    </source>
</evidence>
<keyword evidence="2" id="KW-1185">Reference proteome</keyword>